<keyword evidence="1" id="KW-0812">Transmembrane</keyword>
<gene>
    <name evidence="2" type="ORF">IM676_06035</name>
</gene>
<evidence type="ECO:0000313" key="2">
    <source>
        <dbReference type="EMBL" id="QOV23840.1"/>
    </source>
</evidence>
<dbReference type="Proteomes" id="UP000593846">
    <property type="component" value="Chromosome"/>
</dbReference>
<protein>
    <submittedName>
        <fullName evidence="2">Uncharacterized protein</fullName>
    </submittedName>
</protein>
<organism evidence="2 3">
    <name type="scientific">Anabaenopsis elenkinii CCIBt3563</name>
    <dbReference type="NCBI Taxonomy" id="2779889"/>
    <lineage>
        <taxon>Bacteria</taxon>
        <taxon>Bacillati</taxon>
        <taxon>Cyanobacteriota</taxon>
        <taxon>Cyanophyceae</taxon>
        <taxon>Nostocales</taxon>
        <taxon>Nodulariaceae</taxon>
        <taxon>Anabaenopsis</taxon>
    </lineage>
</organism>
<feature type="transmembrane region" description="Helical" evidence="1">
    <location>
        <begin position="7"/>
        <end position="28"/>
    </location>
</feature>
<keyword evidence="1" id="KW-0472">Membrane</keyword>
<keyword evidence="3" id="KW-1185">Reference proteome</keyword>
<evidence type="ECO:0000313" key="3">
    <source>
        <dbReference type="Proteomes" id="UP000593846"/>
    </source>
</evidence>
<evidence type="ECO:0000256" key="1">
    <source>
        <dbReference type="SAM" id="Phobius"/>
    </source>
</evidence>
<dbReference type="AlphaFoldDB" id="A0A7S6RFI4"/>
<keyword evidence="1" id="KW-1133">Transmembrane helix</keyword>
<reference evidence="3" key="1">
    <citation type="submission" date="2020-10" db="EMBL/GenBank/DDBJ databases">
        <title>Genome-based taxonomic classification of the species Anabaenopsis elenkinii.</title>
        <authorList>
            <person name="Delbaje E."/>
            <person name="Andreote A.P.D."/>
            <person name="Pellegrinetti T.A."/>
            <person name="Cruz R.B."/>
            <person name="Branco L.H.Z."/>
            <person name="Fiore M.F."/>
        </authorList>
    </citation>
    <scope>NUCLEOTIDE SEQUENCE [LARGE SCALE GENOMIC DNA]</scope>
    <source>
        <strain evidence="3">CCIBt3563</strain>
    </source>
</reference>
<proteinExistence type="predicted"/>
<dbReference type="EMBL" id="CP063311">
    <property type="protein sequence ID" value="QOV23840.1"/>
    <property type="molecule type" value="Genomic_DNA"/>
</dbReference>
<dbReference type="RefSeq" id="WP_200989373.1">
    <property type="nucleotide sequence ID" value="NZ_CP063311.1"/>
</dbReference>
<sequence>MRRKSHYITYIVVILTGIFFLGAALTIIHSTTAVTMVADDPQMSRDSFIDNQVNNLPESVKNAVLEAVSQRLELPVSQLKIVEALPQTWNDGCLNLAAADEFCTQALVPGWRVTVDAADQTLVYHTNSTGSAVRLNAEASEITQGT</sequence>
<name>A0A7S6RFI4_9CYAN</name>
<dbReference type="KEGG" id="aee:IM676_06035"/>
<accession>A0A7S6RFI4</accession>